<proteinExistence type="predicted"/>
<feature type="coiled-coil region" evidence="1">
    <location>
        <begin position="3"/>
        <end position="30"/>
    </location>
</feature>
<reference evidence="2 3" key="1">
    <citation type="submission" date="2010-11" db="EMBL/GenBank/DDBJ databases">
        <authorList>
            <person name="Durkin A.S."/>
            <person name="Madupu R."/>
            <person name="Torralba M."/>
            <person name="Gillis M."/>
            <person name="Methe B."/>
            <person name="Sutton G."/>
            <person name="Nelson K.E."/>
        </authorList>
    </citation>
    <scope>NUCLEOTIDE SEQUENCE [LARGE SCALE GENOMIC DNA]</scope>
    <source>
        <strain evidence="2 3">UPII 345-E</strain>
    </source>
</reference>
<dbReference type="AlphaFoldDB" id="E4L9A2"/>
<comment type="caution">
    <text evidence="2">The sequence shown here is derived from an EMBL/GenBank/DDBJ whole genome shotgun (WGS) entry which is preliminary data.</text>
</comment>
<evidence type="ECO:0000313" key="2">
    <source>
        <dbReference type="EMBL" id="EFR42575.1"/>
    </source>
</evidence>
<dbReference type="EMBL" id="AENT01000024">
    <property type="protein sequence ID" value="EFR42575.1"/>
    <property type="molecule type" value="Genomic_DNA"/>
</dbReference>
<accession>E4L9A2</accession>
<dbReference type="Proteomes" id="UP000004594">
    <property type="component" value="Unassembled WGS sequence"/>
</dbReference>
<name>E4L9A2_9FIRM</name>
<keyword evidence="1" id="KW-0175">Coiled coil</keyword>
<organism evidence="2 3">
    <name type="scientific">Dialister micraerophilus UPII 345-E</name>
    <dbReference type="NCBI Taxonomy" id="910314"/>
    <lineage>
        <taxon>Bacteria</taxon>
        <taxon>Bacillati</taxon>
        <taxon>Bacillota</taxon>
        <taxon>Negativicutes</taxon>
        <taxon>Veillonellales</taxon>
        <taxon>Veillonellaceae</taxon>
        <taxon>Dialister</taxon>
    </lineage>
</organism>
<evidence type="ECO:0000313" key="3">
    <source>
        <dbReference type="Proteomes" id="UP000004594"/>
    </source>
</evidence>
<sequence>MTNKQKEIKNNEAQTHMKQYEEEIVLLEYTVFMRNMYIDLYKQAVKEYEKNPEQDENKCHIYHEACNKMYQGVFEYLEKFIKKRNKFLNRKENYSSGVWRARVKRHFSTYKLTKESPPEEIHFI</sequence>
<gene>
    <name evidence="2" type="ORF">HMPREF9220_0325</name>
</gene>
<evidence type="ECO:0000256" key="1">
    <source>
        <dbReference type="SAM" id="Coils"/>
    </source>
</evidence>
<dbReference type="RefSeq" id="WP_007554856.1">
    <property type="nucleotide sequence ID" value="NZ_AENT01000024.1"/>
</dbReference>
<protein>
    <submittedName>
        <fullName evidence="2">Uncharacterized protein</fullName>
    </submittedName>
</protein>